<dbReference type="EMBL" id="MF036690">
    <property type="protein sequence ID" value="ARW57501.1"/>
    <property type="molecule type" value="Genomic_DNA"/>
</dbReference>
<protein>
    <submittedName>
        <fullName evidence="1">Uncharacterized protein</fullName>
    </submittedName>
</protein>
<reference evidence="1 2" key="1">
    <citation type="submission" date="2017-04" db="EMBL/GenBank/DDBJ databases">
        <title>Environmental T4-family bacteriophages evolve to escape abortive infection via multiple routes in a bacterial host employing altruistic suicide through Type III toxin-antitoxin systems.</title>
        <authorList>
            <person name="Chen B."/>
            <person name="Salmond G.P.C."/>
            <person name="Akusobi C."/>
            <person name="Fang X."/>
        </authorList>
    </citation>
    <scope>NUCLEOTIDE SEQUENCE [LARGE SCALE GENOMIC DNA]</scope>
</reference>
<sequence>MIKIDLVIVAGDQVDLESTFTDHMIQRAKDNPSFAFNNQWGESKILQGKELHTIQWSYVGIEEEYDVNDNVVGHRWEYGEPDFQVDCSWCDDKNYQGE</sequence>
<evidence type="ECO:0000313" key="2">
    <source>
        <dbReference type="Proteomes" id="UP000225148"/>
    </source>
</evidence>
<name>A0A1Z1LXD4_9CAUD</name>
<dbReference type="GeneID" id="40085487"/>
<dbReference type="RefSeq" id="YP_009609403.1">
    <property type="nucleotide sequence ID" value="NC_041996.1"/>
</dbReference>
<dbReference type="KEGG" id="vg:40085487"/>
<keyword evidence="2" id="KW-1185">Reference proteome</keyword>
<organism evidence="1 2">
    <name type="scientific">Serratia phage CHI14</name>
    <dbReference type="NCBI Taxonomy" id="2006941"/>
    <lineage>
        <taxon>Viruses</taxon>
        <taxon>Duplodnaviria</taxon>
        <taxon>Heunggongvirae</taxon>
        <taxon>Uroviricota</taxon>
        <taxon>Caudoviricetes</taxon>
        <taxon>Pantevenvirales</taxon>
        <taxon>Straboviridae</taxon>
        <taxon>Tevenvirinae</taxon>
        <taxon>Winklervirus</taxon>
        <taxon>Winklervirus chi14</taxon>
    </lineage>
</organism>
<dbReference type="OrthoDB" id="17816at10239"/>
<dbReference type="Proteomes" id="UP000225148">
    <property type="component" value="Segment"/>
</dbReference>
<accession>A0A1Z1LXD4</accession>
<evidence type="ECO:0000313" key="1">
    <source>
        <dbReference type="EMBL" id="ARW57501.1"/>
    </source>
</evidence>
<proteinExistence type="predicted"/>